<dbReference type="RefSeq" id="WP_083640536.1">
    <property type="nucleotide sequence ID" value="NZ_FSRU01000002.1"/>
</dbReference>
<feature type="transmembrane region" description="Helical" evidence="1">
    <location>
        <begin position="58"/>
        <end position="77"/>
    </location>
</feature>
<feature type="transmembrane region" description="Helical" evidence="1">
    <location>
        <begin position="294"/>
        <end position="313"/>
    </location>
</feature>
<name>A0A1N6KQG2_9BURK</name>
<dbReference type="EMBL" id="FSRU01000002">
    <property type="protein sequence ID" value="SIO58765.1"/>
    <property type="molecule type" value="Genomic_DNA"/>
</dbReference>
<dbReference type="InterPro" id="IPR036938">
    <property type="entry name" value="PAP2/HPO_sf"/>
</dbReference>
<sequence>MLETLSKPLVPDERSARSPALLWKRYALCSAMLSVLLAIDLVWLHVGGYSVQESSLVTAAKTIGMLLGVAAGLAGFAKIPRYRLATQKFRYPEAARMLVWLVLLLCFMAVAGVLSYLCVTVNAPVIDASLIRFDQALGFDWLGVYRWTREHAAVQRVLSFAYDSGGWQLIGIPAILGLLGRDEALADFVMLLILSSILLLLVSTPFPATSAYVHFNVADPKLLATVSDFERLRNGTLRQFDLTKIQGLVSFPSFHTALGVFFVYSVRRVRVLFPIIAALDVAMVISTPTQGGHYLVDVFGGLILAFATVQIVARMPGTRTVERTRSGANAAAG</sequence>
<protein>
    <submittedName>
        <fullName evidence="3">PAP2 superfamily protein</fullName>
    </submittedName>
</protein>
<dbReference type="SUPFAM" id="SSF48317">
    <property type="entry name" value="Acid phosphatase/Vanadium-dependent haloperoxidase"/>
    <property type="match status" value="1"/>
</dbReference>
<keyword evidence="1" id="KW-1133">Transmembrane helix</keyword>
<dbReference type="InterPro" id="IPR026841">
    <property type="entry name" value="Aur1/Ipt1"/>
</dbReference>
<feature type="transmembrane region" description="Helical" evidence="1">
    <location>
        <begin position="26"/>
        <end position="46"/>
    </location>
</feature>
<dbReference type="Gene3D" id="1.20.144.10">
    <property type="entry name" value="Phosphatidic acid phosphatase type 2/haloperoxidase"/>
    <property type="match status" value="1"/>
</dbReference>
<feature type="transmembrane region" description="Helical" evidence="1">
    <location>
        <begin position="245"/>
        <end position="264"/>
    </location>
</feature>
<evidence type="ECO:0000313" key="4">
    <source>
        <dbReference type="Proteomes" id="UP000185151"/>
    </source>
</evidence>
<dbReference type="Proteomes" id="UP000185151">
    <property type="component" value="Unassembled WGS sequence"/>
</dbReference>
<feature type="transmembrane region" description="Helical" evidence="1">
    <location>
        <begin position="271"/>
        <end position="288"/>
    </location>
</feature>
<dbReference type="GO" id="GO:0016020">
    <property type="term" value="C:membrane"/>
    <property type="evidence" value="ECO:0007669"/>
    <property type="project" value="UniProtKB-SubCell"/>
</dbReference>
<organism evidence="3 4">
    <name type="scientific">Paraburkholderia phenazinium</name>
    <dbReference type="NCBI Taxonomy" id="60549"/>
    <lineage>
        <taxon>Bacteria</taxon>
        <taxon>Pseudomonadati</taxon>
        <taxon>Pseudomonadota</taxon>
        <taxon>Betaproteobacteria</taxon>
        <taxon>Burkholderiales</taxon>
        <taxon>Burkholderiaceae</taxon>
        <taxon>Paraburkholderia</taxon>
    </lineage>
</organism>
<gene>
    <name evidence="3" type="ORF">SAMN05444165_4270</name>
</gene>
<keyword evidence="4" id="KW-1185">Reference proteome</keyword>
<keyword evidence="1" id="KW-0812">Transmembrane</keyword>
<feature type="transmembrane region" description="Helical" evidence="1">
    <location>
        <begin position="165"/>
        <end position="181"/>
    </location>
</feature>
<feature type="domain" description="Inositolphosphotransferase Aur1/Ipt1" evidence="2">
    <location>
        <begin position="129"/>
        <end position="309"/>
    </location>
</feature>
<dbReference type="Pfam" id="PF14378">
    <property type="entry name" value="PAP2_3"/>
    <property type="match status" value="1"/>
</dbReference>
<evidence type="ECO:0000256" key="1">
    <source>
        <dbReference type="SAM" id="Phobius"/>
    </source>
</evidence>
<evidence type="ECO:0000313" key="3">
    <source>
        <dbReference type="EMBL" id="SIO58765.1"/>
    </source>
</evidence>
<feature type="transmembrane region" description="Helical" evidence="1">
    <location>
        <begin position="188"/>
        <end position="206"/>
    </location>
</feature>
<feature type="transmembrane region" description="Helical" evidence="1">
    <location>
        <begin position="98"/>
        <end position="117"/>
    </location>
</feature>
<dbReference type="OrthoDB" id="8967289at2"/>
<keyword evidence="1" id="KW-0472">Membrane</keyword>
<proteinExistence type="predicted"/>
<reference evidence="3 4" key="1">
    <citation type="submission" date="2016-11" db="EMBL/GenBank/DDBJ databases">
        <authorList>
            <person name="Jaros S."/>
            <person name="Januszkiewicz K."/>
            <person name="Wedrychowicz H."/>
        </authorList>
    </citation>
    <scope>NUCLEOTIDE SEQUENCE [LARGE SCALE GENOMIC DNA]</scope>
    <source>
        <strain evidence="3 4">GAS95</strain>
    </source>
</reference>
<evidence type="ECO:0000259" key="2">
    <source>
        <dbReference type="Pfam" id="PF14378"/>
    </source>
</evidence>
<dbReference type="AlphaFoldDB" id="A0A1N6KQG2"/>
<accession>A0A1N6KQG2</accession>